<sequence>MNTREVLITAFNCATKGDCLVVTSEQVILKIIGSKEMGKMTTRDSLDHYRELPVEVEQAMIIAKLEELGLIEDTGEVVDDFEELKTRWLSESDHSGIV</sequence>
<keyword evidence="2" id="KW-1185">Reference proteome</keyword>
<dbReference type="EMBL" id="AYZM01000061">
    <property type="protein sequence ID" value="KRN25774.1"/>
    <property type="molecule type" value="Genomic_DNA"/>
</dbReference>
<dbReference type="AlphaFoldDB" id="A0A0R2FCA9"/>
<proteinExistence type="predicted"/>
<organism evidence="1 2">
    <name type="scientific">Secundilactobacillus similis DSM 23365 = JCM 2765</name>
    <dbReference type="NCBI Taxonomy" id="1423804"/>
    <lineage>
        <taxon>Bacteria</taxon>
        <taxon>Bacillati</taxon>
        <taxon>Bacillota</taxon>
        <taxon>Bacilli</taxon>
        <taxon>Lactobacillales</taxon>
        <taxon>Lactobacillaceae</taxon>
        <taxon>Secundilactobacillus</taxon>
    </lineage>
</organism>
<dbReference type="Proteomes" id="UP000051442">
    <property type="component" value="Unassembled WGS sequence"/>
</dbReference>
<evidence type="ECO:0000313" key="2">
    <source>
        <dbReference type="Proteomes" id="UP000051442"/>
    </source>
</evidence>
<gene>
    <name evidence="1" type="ORF">FD14_GL000181</name>
</gene>
<dbReference type="PATRIC" id="fig|1423804.4.peg.196"/>
<dbReference type="STRING" id="1423804.FD14_GL000181"/>
<protein>
    <submittedName>
        <fullName evidence="1">Uncharacterized protein</fullName>
    </submittedName>
</protein>
<name>A0A0R2FCA9_9LACO</name>
<reference evidence="1 2" key="1">
    <citation type="journal article" date="2015" name="Genome Announc.">
        <title>Expanding the biotechnology potential of lactobacilli through comparative genomics of 213 strains and associated genera.</title>
        <authorList>
            <person name="Sun Z."/>
            <person name="Harris H.M."/>
            <person name="McCann A."/>
            <person name="Guo C."/>
            <person name="Argimon S."/>
            <person name="Zhang W."/>
            <person name="Yang X."/>
            <person name="Jeffery I.B."/>
            <person name="Cooney J.C."/>
            <person name="Kagawa T.F."/>
            <person name="Liu W."/>
            <person name="Song Y."/>
            <person name="Salvetti E."/>
            <person name="Wrobel A."/>
            <person name="Rasinkangas P."/>
            <person name="Parkhill J."/>
            <person name="Rea M.C."/>
            <person name="O'Sullivan O."/>
            <person name="Ritari J."/>
            <person name="Douillard F.P."/>
            <person name="Paul Ross R."/>
            <person name="Yang R."/>
            <person name="Briner A.E."/>
            <person name="Felis G.E."/>
            <person name="de Vos W.M."/>
            <person name="Barrangou R."/>
            <person name="Klaenhammer T.R."/>
            <person name="Caufield P.W."/>
            <person name="Cui Y."/>
            <person name="Zhang H."/>
            <person name="O'Toole P.W."/>
        </authorList>
    </citation>
    <scope>NUCLEOTIDE SEQUENCE [LARGE SCALE GENOMIC DNA]</scope>
    <source>
        <strain evidence="1 2">DSM 23365</strain>
    </source>
</reference>
<evidence type="ECO:0000313" key="1">
    <source>
        <dbReference type="EMBL" id="KRN25774.1"/>
    </source>
</evidence>
<comment type="caution">
    <text evidence="1">The sequence shown here is derived from an EMBL/GenBank/DDBJ whole genome shotgun (WGS) entry which is preliminary data.</text>
</comment>
<accession>A0A0R2FCA9</accession>